<name>A0A0R2B133_9LACO</name>
<keyword evidence="2" id="KW-1185">Reference proteome</keyword>
<dbReference type="STRING" id="1423727.FC34_GL000761"/>
<organism evidence="1 2">
    <name type="scientific">Lacticaseibacillus brantae DSM 23927</name>
    <dbReference type="NCBI Taxonomy" id="1423727"/>
    <lineage>
        <taxon>Bacteria</taxon>
        <taxon>Bacillati</taxon>
        <taxon>Bacillota</taxon>
        <taxon>Bacilli</taxon>
        <taxon>Lactobacillales</taxon>
        <taxon>Lactobacillaceae</taxon>
        <taxon>Lacticaseibacillus</taxon>
    </lineage>
</organism>
<protein>
    <submittedName>
        <fullName evidence="1">Uncharacterized protein</fullName>
    </submittedName>
</protein>
<dbReference type="EMBL" id="AYZQ01000001">
    <property type="protein sequence ID" value="KRM73040.1"/>
    <property type="molecule type" value="Genomic_DNA"/>
</dbReference>
<dbReference type="Proteomes" id="UP000051672">
    <property type="component" value="Unassembled WGS sequence"/>
</dbReference>
<accession>A0A0R2B133</accession>
<gene>
    <name evidence="1" type="ORF">FC34_GL000761</name>
</gene>
<proteinExistence type="predicted"/>
<sequence length="56" mass="6379">MKLTLEGTPDEIKKALQAMQGEERSTERKDGLLVYCPNDGLYLVRENQSDKLILQV</sequence>
<comment type="caution">
    <text evidence="1">The sequence shown here is derived from an EMBL/GenBank/DDBJ whole genome shotgun (WGS) entry which is preliminary data.</text>
</comment>
<dbReference type="RefSeq" id="WP_157052219.1">
    <property type="nucleotide sequence ID" value="NZ_AYZQ01000001.1"/>
</dbReference>
<evidence type="ECO:0000313" key="2">
    <source>
        <dbReference type="Proteomes" id="UP000051672"/>
    </source>
</evidence>
<dbReference type="AlphaFoldDB" id="A0A0R2B133"/>
<reference evidence="1 2" key="1">
    <citation type="journal article" date="2015" name="Genome Announc.">
        <title>Expanding the biotechnology potential of lactobacilli through comparative genomics of 213 strains and associated genera.</title>
        <authorList>
            <person name="Sun Z."/>
            <person name="Harris H.M."/>
            <person name="McCann A."/>
            <person name="Guo C."/>
            <person name="Argimon S."/>
            <person name="Zhang W."/>
            <person name="Yang X."/>
            <person name="Jeffery I.B."/>
            <person name="Cooney J.C."/>
            <person name="Kagawa T.F."/>
            <person name="Liu W."/>
            <person name="Song Y."/>
            <person name="Salvetti E."/>
            <person name="Wrobel A."/>
            <person name="Rasinkangas P."/>
            <person name="Parkhill J."/>
            <person name="Rea M.C."/>
            <person name="O'Sullivan O."/>
            <person name="Ritari J."/>
            <person name="Douillard F.P."/>
            <person name="Paul Ross R."/>
            <person name="Yang R."/>
            <person name="Briner A.E."/>
            <person name="Felis G.E."/>
            <person name="de Vos W.M."/>
            <person name="Barrangou R."/>
            <person name="Klaenhammer T.R."/>
            <person name="Caufield P.W."/>
            <person name="Cui Y."/>
            <person name="Zhang H."/>
            <person name="O'Toole P.W."/>
        </authorList>
    </citation>
    <scope>NUCLEOTIDE SEQUENCE [LARGE SCALE GENOMIC DNA]</scope>
    <source>
        <strain evidence="1 2">DSM 23927</strain>
    </source>
</reference>
<evidence type="ECO:0000313" key="1">
    <source>
        <dbReference type="EMBL" id="KRM73040.1"/>
    </source>
</evidence>